<proteinExistence type="predicted"/>
<reference evidence="3 4" key="1">
    <citation type="submission" date="2024-03" db="EMBL/GenBank/DDBJ databases">
        <title>Actinomycetospora sp. OC33-EN06, a novel actinomycete isolated from wild orchid (Aerides multiflora).</title>
        <authorList>
            <person name="Suriyachadkun C."/>
        </authorList>
    </citation>
    <scope>NUCLEOTIDE SEQUENCE [LARGE SCALE GENOMIC DNA]</scope>
    <source>
        <strain evidence="3 4">OC33-EN06</strain>
    </source>
</reference>
<protein>
    <submittedName>
        <fullName evidence="3">Uncharacterized protein</fullName>
    </submittedName>
</protein>
<keyword evidence="2" id="KW-0472">Membrane</keyword>
<evidence type="ECO:0000256" key="2">
    <source>
        <dbReference type="SAM" id="Phobius"/>
    </source>
</evidence>
<feature type="transmembrane region" description="Helical" evidence="2">
    <location>
        <begin position="537"/>
        <end position="555"/>
    </location>
</feature>
<sequence length="818" mass="90121">MPKIVENGRRERPPGAWPGRVARGQDRLSLLVRADVTWVRWGPLDREPEALQPWSRHRDFLRELLGLTGEPVADAALLLTPDHDGVRAVAPGQSVDVAGWLERSGPPATETPGWATERQELAARIEEIADGLGATFRYLVKRADATADAITAGLNRHACRAHFTVDLPDDPVVSVVVDLRFRWHQGAWLYVTTSIWSSRPQSPRHAPPAAGHPVAPLPALPLRGPGSLDGVFTRARLVVDDVLAAHFIPAAAVVLCSDTPIWAPSRYEPPQFWIATCTGTPASGHVTPCELVDGLCDGILDVRDASSCQVTRHDLIAVPRTATPPVRLTTFRRLVPGTEHEAPRYVLVPDRAAGRIAQEDAVRDLLHRLTVEDTETAVELLDRSTELGVNDGLVRIYEIVAERASTLWDQLAMHLLSARAGTLDRVHARIGLLHVGLLQGIADLDYMARKAADDARALDLIDPPKHGGVDERFHPAGAGPGAPLGTSLRQGGYVDPTRRWAREVVDRADRVRGSFTALHSAIANAFDEHRVRDTDRLGKLGLLFAGVLALTGLATESWAKMLDWLIPGEDLRRSWIFFAASTVIVIAVLWAVTRRSRRNLGSLGTGREHDRRYEMVRSYLGTCRTERLTSLWSAWSGVETRRRDRLWDAEDQQLAVQCAAVIDDALAHEERLETNDLEELGAAIERWVIAAMFVSERPRAFWHQPLPRLTLLYRFYPVFPQCFPPTYAFPPLVSDADFMLALGTIAGATSRERQVVVDWGQGIAKAPSARDALHAIERTGIRVGLDREGWLAVVARMRADCESRPATDPDSTGTGEAS</sequence>
<feature type="compositionally biased region" description="Basic and acidic residues" evidence="1">
    <location>
        <begin position="1"/>
        <end position="13"/>
    </location>
</feature>
<feature type="region of interest" description="Disordered" evidence="1">
    <location>
        <begin position="1"/>
        <end position="20"/>
    </location>
</feature>
<keyword evidence="4" id="KW-1185">Reference proteome</keyword>
<keyword evidence="2" id="KW-1133">Transmembrane helix</keyword>
<keyword evidence="2" id="KW-0812">Transmembrane</keyword>
<gene>
    <name evidence="3" type="ORF">WCD41_15965</name>
</gene>
<dbReference type="RefSeq" id="WP_337714447.1">
    <property type="nucleotide sequence ID" value="NZ_JBBEGL010000004.1"/>
</dbReference>
<organism evidence="3 4">
    <name type="scientific">Actinomycetospora aeridis</name>
    <dbReference type="NCBI Taxonomy" id="3129231"/>
    <lineage>
        <taxon>Bacteria</taxon>
        <taxon>Bacillati</taxon>
        <taxon>Actinomycetota</taxon>
        <taxon>Actinomycetes</taxon>
        <taxon>Pseudonocardiales</taxon>
        <taxon>Pseudonocardiaceae</taxon>
        <taxon>Actinomycetospora</taxon>
    </lineage>
</organism>
<evidence type="ECO:0000313" key="3">
    <source>
        <dbReference type="EMBL" id="MEJ2887957.1"/>
    </source>
</evidence>
<name>A0ABU8N6D5_9PSEU</name>
<evidence type="ECO:0000256" key="1">
    <source>
        <dbReference type="SAM" id="MobiDB-lite"/>
    </source>
</evidence>
<accession>A0ABU8N6D5</accession>
<evidence type="ECO:0000313" key="4">
    <source>
        <dbReference type="Proteomes" id="UP001370100"/>
    </source>
</evidence>
<comment type="caution">
    <text evidence="3">The sequence shown here is derived from an EMBL/GenBank/DDBJ whole genome shotgun (WGS) entry which is preliminary data.</text>
</comment>
<feature type="transmembrane region" description="Helical" evidence="2">
    <location>
        <begin position="575"/>
        <end position="593"/>
    </location>
</feature>
<dbReference type="EMBL" id="JBBEGL010000004">
    <property type="protein sequence ID" value="MEJ2887957.1"/>
    <property type="molecule type" value="Genomic_DNA"/>
</dbReference>
<dbReference type="Proteomes" id="UP001370100">
    <property type="component" value="Unassembled WGS sequence"/>
</dbReference>